<dbReference type="InterPro" id="IPR036965">
    <property type="entry name" value="Terpene_synth_N_sf"/>
</dbReference>
<reference evidence="7 8" key="1">
    <citation type="journal article" date="2013" name="Genome Biol.">
        <title>The genome sequence of the most widely cultivated cacao type and its use to identify candidate genes regulating pod color.</title>
        <authorList>
            <person name="Motamayor J.C."/>
            <person name="Mockaitis K."/>
            <person name="Schmutz J."/>
            <person name="Haiminen N."/>
            <person name="Iii D.L."/>
            <person name="Cornejo O."/>
            <person name="Findley S.D."/>
            <person name="Zheng P."/>
            <person name="Utro F."/>
            <person name="Royaert S."/>
            <person name="Saski C."/>
            <person name="Jenkins J."/>
            <person name="Podicheti R."/>
            <person name="Zhao M."/>
            <person name="Scheffler B.E."/>
            <person name="Stack J.C."/>
            <person name="Feltus F.A."/>
            <person name="Mustiga G.M."/>
            <person name="Amores F."/>
            <person name="Phillips W."/>
            <person name="Marelli J.P."/>
            <person name="May G.D."/>
            <person name="Shapiro H."/>
            <person name="Ma J."/>
            <person name="Bustamante C.D."/>
            <person name="Schnell R.J."/>
            <person name="Main D."/>
            <person name="Gilbert D."/>
            <person name="Parida L."/>
            <person name="Kuhn D.N."/>
        </authorList>
    </citation>
    <scope>NUCLEOTIDE SEQUENCE [LARGE SCALE GENOMIC DNA]</scope>
    <source>
        <strain evidence="8">cv. Matina 1-6</strain>
    </source>
</reference>
<dbReference type="AlphaFoldDB" id="A0A061GFZ6"/>
<dbReference type="SFLD" id="SFLDG01014">
    <property type="entry name" value="Terpene_Cyclase_Like_1_N-term"/>
    <property type="match status" value="1"/>
</dbReference>
<dbReference type="PANTHER" id="PTHR31739">
    <property type="entry name" value="ENT-COPALYL DIPHOSPHATE SYNTHASE, CHLOROPLASTIC"/>
    <property type="match status" value="1"/>
</dbReference>
<accession>A0A061GFZ6</accession>
<evidence type="ECO:0000313" key="7">
    <source>
        <dbReference type="EMBL" id="EOY28338.1"/>
    </source>
</evidence>
<evidence type="ECO:0000256" key="4">
    <source>
        <dbReference type="ARBA" id="ARBA00023239"/>
    </source>
</evidence>
<dbReference type="STRING" id="3641.A0A061GFZ6"/>
<dbReference type="InParanoid" id="A0A061GFZ6"/>
<dbReference type="FunFam" id="1.10.600.10:FF:000036">
    <property type="entry name" value="cis-abienol synthase, chloroplastic"/>
    <property type="match status" value="1"/>
</dbReference>
<evidence type="ECO:0000256" key="1">
    <source>
        <dbReference type="ARBA" id="ARBA00001946"/>
    </source>
</evidence>
<dbReference type="Gene3D" id="1.10.600.10">
    <property type="entry name" value="Farnesyl Diphosphate Synthase"/>
    <property type="match status" value="1"/>
</dbReference>
<dbReference type="FunCoup" id="A0A061GFZ6">
    <property type="interactions" value="25"/>
</dbReference>
<dbReference type="InterPro" id="IPR008930">
    <property type="entry name" value="Terpenoid_cyclase/PrenylTrfase"/>
</dbReference>
<evidence type="ECO:0000256" key="3">
    <source>
        <dbReference type="ARBA" id="ARBA00022842"/>
    </source>
</evidence>
<dbReference type="GO" id="GO:0000287">
    <property type="term" value="F:magnesium ion binding"/>
    <property type="evidence" value="ECO:0000318"/>
    <property type="project" value="GO_Central"/>
</dbReference>
<dbReference type="GO" id="GO:0016102">
    <property type="term" value="P:diterpenoid biosynthetic process"/>
    <property type="evidence" value="ECO:0000318"/>
    <property type="project" value="GO_Central"/>
</dbReference>
<dbReference type="Gene3D" id="1.50.10.130">
    <property type="entry name" value="Terpene synthase, N-terminal domain"/>
    <property type="match status" value="1"/>
</dbReference>
<dbReference type="InterPro" id="IPR001906">
    <property type="entry name" value="Terpene_synth_N"/>
</dbReference>
<dbReference type="Pfam" id="PF03936">
    <property type="entry name" value="Terpene_synth_C"/>
    <property type="match status" value="1"/>
</dbReference>
<sequence>MELSHVSIHALIKEIKDEMLSDYIDPYSFVSPSAYDTAWLAMIPADSNSQPCSAPMFKDCLDWVLNNQTEEGYWGERDAHGNPTIESLPATLACLIALKKWNVGIENVERGLTFIQANVEKLHKRNHNRFPRWFTIVFPEMIEFARTIGLQIDFSNHSQKLLIDIFSERQKIFKIEELTDSSYPLLLSYLEALPSFYAINEEDITMHLSDDGSLFQSPSATARAFMATGNKQCLAYLQSLVRRCGNGVPPTYPMDEDLIKLGLANQLERLGLAEHFTQQIEDILTQVYRNYNKQESLAKPSHGTSIATQLYKDSLAFRLLRMHGYNMSPWSFCWFLNNQEVLDHIGKNNEYFSSVMLNVYRATDLMFSGEYELEEARSFSRKVLEKVASEGNRDDDHFTKSLNLQKMIEHELSLPWVARLDHLEHRSWIEENDMNALWAGKTSFHRFSSLMNEKLVQLAVGDYEFRQSIYKNEMAELKSWCLKRGLTDMGFGREKTMYCYFATSACLSLPYDSVIRMMVAKSAILITVADDFFDMEGSLNELNILTDAVKRWDGDGLSGHGKTIFDALDDLVRETAGKHLQQQGTDIKGYLQQIWYETFASWLVEAKWSKSGYLPLLDEYLGTGMTSIAAHTLVLPASCLLKSSLPNSKINPAAEYETVTKLVMLIPRLLNDIQSYQKEIEDGKMNYVLLYMKENPEADINDSIAFVRDLLDKKRKELLKHVLTDGLSDLPEASRHLHLSCMKVFQMFFNSSNRYDSNTEMLQDIQKAIYIPPDIGISKPLMPLPSDSGPKKEFRTTTSHFVQPVKYHSKRIIGYQASLPIARRGYASMLITPNFRMSFS</sequence>
<dbReference type="InterPro" id="IPR005630">
    <property type="entry name" value="Terpene_synthase_metal-bd"/>
</dbReference>
<comment type="cofactor">
    <cofactor evidence="1">
        <name>Mg(2+)</name>
        <dbReference type="ChEBI" id="CHEBI:18420"/>
    </cofactor>
</comment>
<dbReference type="InterPro" id="IPR050148">
    <property type="entry name" value="Terpene_synthase-like"/>
</dbReference>
<dbReference type="GO" id="GO:0010333">
    <property type="term" value="F:terpene synthase activity"/>
    <property type="evidence" value="ECO:0000318"/>
    <property type="project" value="GO_Central"/>
</dbReference>
<protein>
    <submittedName>
        <fullName evidence="7">P(E)-nerolidol/(E,E)-geranyl linalool synthase, putative</fullName>
    </submittedName>
</protein>
<dbReference type="InterPro" id="IPR008949">
    <property type="entry name" value="Isoprenoid_synthase_dom_sf"/>
</dbReference>
<dbReference type="SUPFAM" id="SSF48239">
    <property type="entry name" value="Terpenoid cyclases/Protein prenyltransferases"/>
    <property type="match status" value="2"/>
</dbReference>
<keyword evidence="8" id="KW-1185">Reference proteome</keyword>
<dbReference type="Proteomes" id="UP000026915">
    <property type="component" value="Chromosome 6"/>
</dbReference>
<dbReference type="Gene3D" id="1.50.10.160">
    <property type="match status" value="1"/>
</dbReference>
<organism evidence="7 8">
    <name type="scientific">Theobroma cacao</name>
    <name type="common">Cacao</name>
    <name type="synonym">Cocoa</name>
    <dbReference type="NCBI Taxonomy" id="3641"/>
    <lineage>
        <taxon>Eukaryota</taxon>
        <taxon>Viridiplantae</taxon>
        <taxon>Streptophyta</taxon>
        <taxon>Embryophyta</taxon>
        <taxon>Tracheophyta</taxon>
        <taxon>Spermatophyta</taxon>
        <taxon>Magnoliopsida</taxon>
        <taxon>eudicotyledons</taxon>
        <taxon>Gunneridae</taxon>
        <taxon>Pentapetalae</taxon>
        <taxon>rosids</taxon>
        <taxon>malvids</taxon>
        <taxon>Malvales</taxon>
        <taxon>Malvaceae</taxon>
        <taxon>Byttnerioideae</taxon>
        <taxon>Theobroma</taxon>
    </lineage>
</organism>
<dbReference type="FunFam" id="1.50.10.130:FF:000002">
    <property type="entry name" value="Ent-copalyl diphosphate synthase, chloroplastic"/>
    <property type="match status" value="1"/>
</dbReference>
<keyword evidence="3" id="KW-0460">Magnesium</keyword>
<keyword evidence="2" id="KW-0479">Metal-binding</keyword>
<dbReference type="Gramene" id="EOY28338">
    <property type="protein sequence ID" value="EOY28338"/>
    <property type="gene ID" value="TCM_029935"/>
</dbReference>
<feature type="domain" description="Terpene synthase N-terminal" evidence="5">
    <location>
        <begin position="209"/>
        <end position="412"/>
    </location>
</feature>
<evidence type="ECO:0000259" key="6">
    <source>
        <dbReference type="Pfam" id="PF03936"/>
    </source>
</evidence>
<dbReference type="eggNOG" id="ENOG502REU3">
    <property type="taxonomic scope" value="Eukaryota"/>
</dbReference>
<dbReference type="OMA" id="MRAIYIP"/>
<gene>
    <name evidence="7" type="ORF">TCM_029935</name>
</gene>
<dbReference type="Pfam" id="PF01397">
    <property type="entry name" value="Terpene_synth"/>
    <property type="match status" value="1"/>
</dbReference>
<evidence type="ECO:0000313" key="8">
    <source>
        <dbReference type="Proteomes" id="UP000026915"/>
    </source>
</evidence>
<keyword evidence="4" id="KW-0456">Lyase</keyword>
<proteinExistence type="predicted"/>
<evidence type="ECO:0000259" key="5">
    <source>
        <dbReference type="Pfam" id="PF01397"/>
    </source>
</evidence>
<name>A0A061GFZ6_THECC</name>
<dbReference type="SUPFAM" id="SSF48576">
    <property type="entry name" value="Terpenoid synthases"/>
    <property type="match status" value="1"/>
</dbReference>
<feature type="domain" description="Terpene synthase metal-binding" evidence="6">
    <location>
        <begin position="487"/>
        <end position="717"/>
    </location>
</feature>
<dbReference type="HOGENOM" id="CLU_003125_2_0_1"/>
<dbReference type="EMBL" id="CM001884">
    <property type="protein sequence ID" value="EOY28338.1"/>
    <property type="molecule type" value="Genomic_DNA"/>
</dbReference>
<dbReference type="PANTHER" id="PTHR31739:SF29">
    <property type="entry name" value="(E,E)-GERANYLLINALOOL SYNTHASE-LIKE"/>
    <property type="match status" value="1"/>
</dbReference>
<evidence type="ECO:0000256" key="2">
    <source>
        <dbReference type="ARBA" id="ARBA00022723"/>
    </source>
</evidence>